<dbReference type="NCBIfam" id="NF045957">
    <property type="entry name" value="MHO_1590_dom"/>
    <property type="match status" value="1"/>
</dbReference>
<proteinExistence type="predicted"/>
<accession>A0A953T9L0</accession>
<evidence type="ECO:0000256" key="1">
    <source>
        <dbReference type="SAM" id="MobiDB-lite"/>
    </source>
</evidence>
<feature type="transmembrane region" description="Helical" evidence="2">
    <location>
        <begin position="6"/>
        <end position="30"/>
    </location>
</feature>
<keyword evidence="2" id="KW-0812">Transmembrane</keyword>
<protein>
    <submittedName>
        <fullName evidence="3">Uncharacterized protein</fullName>
    </submittedName>
</protein>
<dbReference type="RefSeq" id="WP_205517378.1">
    <property type="nucleotide sequence ID" value="NZ_CP070479.1"/>
</dbReference>
<feature type="region of interest" description="Disordered" evidence="1">
    <location>
        <begin position="39"/>
        <end position="60"/>
    </location>
</feature>
<reference evidence="3 4" key="1">
    <citation type="submission" date="2021-09" db="EMBL/GenBank/DDBJ databases">
        <title>WGS of Mycoplasma sp. Zaradi2 strains.</title>
        <authorList>
            <person name="Spergser J."/>
        </authorList>
    </citation>
    <scope>NUCLEOTIDE SEQUENCE [LARGE SCALE GENOMIC DNA]</scope>
    <source>
        <strain evidence="3 4">1331</strain>
    </source>
</reference>
<organism evidence="3 4">
    <name type="scientific">Mycoplasma tauri</name>
    <dbReference type="NCBI Taxonomy" id="547987"/>
    <lineage>
        <taxon>Bacteria</taxon>
        <taxon>Bacillati</taxon>
        <taxon>Mycoplasmatota</taxon>
        <taxon>Mollicutes</taxon>
        <taxon>Mycoplasmataceae</taxon>
        <taxon>Mycoplasma</taxon>
    </lineage>
</organism>
<keyword evidence="2" id="KW-1133">Transmembrane helix</keyword>
<evidence type="ECO:0000313" key="3">
    <source>
        <dbReference type="EMBL" id="MBZ4195374.1"/>
    </source>
</evidence>
<name>A0A953T9L0_9MOLU</name>
<evidence type="ECO:0000256" key="2">
    <source>
        <dbReference type="SAM" id="Phobius"/>
    </source>
</evidence>
<gene>
    <name evidence="3" type="ORF">LAD73_01400</name>
</gene>
<keyword evidence="2" id="KW-0472">Membrane</keyword>
<comment type="caution">
    <text evidence="3">The sequence shown here is derived from an EMBL/GenBank/DDBJ whole genome shotgun (WGS) entry which is preliminary data.</text>
</comment>
<dbReference type="Proteomes" id="UP000772186">
    <property type="component" value="Unassembled WGS sequence"/>
</dbReference>
<dbReference type="EMBL" id="JAIQBY010000008">
    <property type="protein sequence ID" value="MBZ4195374.1"/>
    <property type="molecule type" value="Genomic_DNA"/>
</dbReference>
<evidence type="ECO:0000313" key="4">
    <source>
        <dbReference type="Proteomes" id="UP000772186"/>
    </source>
</evidence>
<dbReference type="AlphaFoldDB" id="A0A953T9L0"/>
<keyword evidence="4" id="KW-1185">Reference proteome</keyword>
<sequence>MNSKTRKILIAAGSIMLASAVIAPVIVISLKKDKKTQLSKAGDNSMQNQKAPLNKNYNSENEGESLSLDIEFPNIDTNEYYSFIKIENDLAYFDKNVAPVIITDIIKKIKEPFKNIEFDYEFGGNNTILTIFIKVNQEDNKSSNKNYILKIVKDVNFDKIIVK</sequence>